<accession>A0A0F3Q475</accession>
<evidence type="ECO:0000313" key="2">
    <source>
        <dbReference type="Proteomes" id="UP000033722"/>
    </source>
</evidence>
<evidence type="ECO:0000313" key="1">
    <source>
        <dbReference type="EMBL" id="KJV86249.1"/>
    </source>
</evidence>
<gene>
    <name evidence="1" type="ORF">APHCRT_0802</name>
</gene>
<reference evidence="1 2" key="1">
    <citation type="submission" date="2015-01" db="EMBL/GenBank/DDBJ databases">
        <title>Genome Sequencing of Rickettsiales.</title>
        <authorList>
            <person name="Daugherty S.C."/>
            <person name="Su Q."/>
            <person name="Abolude K."/>
            <person name="Beier-Sexton M."/>
            <person name="Carlyon J.A."/>
            <person name="Carter R."/>
            <person name="Day N.P."/>
            <person name="Dumler S.J."/>
            <person name="Dyachenko V."/>
            <person name="Godinez A."/>
            <person name="Kurtti T.J."/>
            <person name="Lichay M."/>
            <person name="Mullins K.E."/>
            <person name="Ott S."/>
            <person name="Pappas-Brown V."/>
            <person name="Paris D.H."/>
            <person name="Patel P."/>
            <person name="Richards A.L."/>
            <person name="Sadzewicz L."/>
            <person name="Sears K."/>
            <person name="Seidman D."/>
            <person name="Sengamalay N."/>
            <person name="Stenos J."/>
            <person name="Tallon L.J."/>
            <person name="Vincent G."/>
            <person name="Fraser C.M."/>
            <person name="Munderloh U."/>
            <person name="Dunning-Hotopp J.C."/>
        </authorList>
    </citation>
    <scope>NUCLEOTIDE SEQUENCE [LARGE SCALE GENOMIC DNA]</scope>
    <source>
        <strain evidence="1 2">CRT53-1</strain>
    </source>
</reference>
<dbReference type="EMBL" id="LAOD01000016">
    <property type="protein sequence ID" value="KJV86249.1"/>
    <property type="molecule type" value="Genomic_DNA"/>
</dbReference>
<dbReference type="PATRIC" id="fig|1359157.3.peg.510"/>
<comment type="caution">
    <text evidence="1">The sequence shown here is derived from an EMBL/GenBank/DDBJ whole genome shotgun (WGS) entry which is preliminary data.</text>
</comment>
<protein>
    <submittedName>
        <fullName evidence="1">Uncharacterized protein</fullName>
    </submittedName>
</protein>
<sequence length="48" mass="5247">MMVFAHVISSQESIVYSLTLCFLATHQALIATTASAAYVFSPFYGWDG</sequence>
<name>A0A0F3Q475_ANAPH</name>
<proteinExistence type="predicted"/>
<organism evidence="1 2">
    <name type="scientific">Anaplasma phagocytophilum str. CRT53-1</name>
    <dbReference type="NCBI Taxonomy" id="1359157"/>
    <lineage>
        <taxon>Bacteria</taxon>
        <taxon>Pseudomonadati</taxon>
        <taxon>Pseudomonadota</taxon>
        <taxon>Alphaproteobacteria</taxon>
        <taxon>Rickettsiales</taxon>
        <taxon>Anaplasmataceae</taxon>
        <taxon>Anaplasma</taxon>
        <taxon>phagocytophilum group</taxon>
    </lineage>
</organism>
<dbReference type="AlphaFoldDB" id="A0A0F3Q475"/>
<dbReference type="Proteomes" id="UP000033722">
    <property type="component" value="Unassembled WGS sequence"/>
</dbReference>